<reference evidence="4 5" key="1">
    <citation type="journal article" date="2018" name="Sci. Data">
        <title>The draft genome sequence of cork oak.</title>
        <authorList>
            <person name="Ramos A.M."/>
            <person name="Usie A."/>
            <person name="Barbosa P."/>
            <person name="Barros P.M."/>
            <person name="Capote T."/>
            <person name="Chaves I."/>
            <person name="Simoes F."/>
            <person name="Abreu I."/>
            <person name="Carrasquinho I."/>
            <person name="Faro C."/>
            <person name="Guimaraes J.B."/>
            <person name="Mendonca D."/>
            <person name="Nobrega F."/>
            <person name="Rodrigues L."/>
            <person name="Saibo N.J.M."/>
            <person name="Varela M.C."/>
            <person name="Egas C."/>
            <person name="Matos J."/>
            <person name="Miguel C.M."/>
            <person name="Oliveira M.M."/>
            <person name="Ricardo C.P."/>
            <person name="Goncalves S."/>
        </authorList>
    </citation>
    <scope>NUCLEOTIDE SEQUENCE [LARGE SCALE GENOMIC DNA]</scope>
    <source>
        <strain evidence="5">cv. HL8</strain>
    </source>
</reference>
<evidence type="ECO:0000259" key="3">
    <source>
        <dbReference type="PROSITE" id="PS50105"/>
    </source>
</evidence>
<feature type="domain" description="SAM" evidence="3">
    <location>
        <begin position="197"/>
        <end position="255"/>
    </location>
</feature>
<dbReference type="Gene3D" id="1.10.150.50">
    <property type="entry name" value="Transcription Factor, Ets-1"/>
    <property type="match status" value="1"/>
</dbReference>
<dbReference type="SUPFAM" id="SSF47769">
    <property type="entry name" value="SAM/Pointed domain"/>
    <property type="match status" value="1"/>
</dbReference>
<name>A0AAW0KVX2_QUESU</name>
<comment type="caution">
    <text evidence="4">The sequence shown here is derived from an EMBL/GenBank/DDBJ whole genome shotgun (WGS) entry which is preliminary data.</text>
</comment>
<protein>
    <recommendedName>
        <fullName evidence="3">SAM domain-containing protein</fullName>
    </recommendedName>
</protein>
<keyword evidence="5" id="KW-1185">Reference proteome</keyword>
<evidence type="ECO:0000256" key="2">
    <source>
        <dbReference type="SAM" id="MobiDB-lite"/>
    </source>
</evidence>
<proteinExistence type="predicted"/>
<organism evidence="4 5">
    <name type="scientific">Quercus suber</name>
    <name type="common">Cork oak</name>
    <dbReference type="NCBI Taxonomy" id="58331"/>
    <lineage>
        <taxon>Eukaryota</taxon>
        <taxon>Viridiplantae</taxon>
        <taxon>Streptophyta</taxon>
        <taxon>Embryophyta</taxon>
        <taxon>Tracheophyta</taxon>
        <taxon>Spermatophyta</taxon>
        <taxon>Magnoliopsida</taxon>
        <taxon>eudicotyledons</taxon>
        <taxon>Gunneridae</taxon>
        <taxon>Pentapetalae</taxon>
        <taxon>rosids</taxon>
        <taxon>fabids</taxon>
        <taxon>Fagales</taxon>
        <taxon>Fagaceae</taxon>
        <taxon>Quercus</taxon>
    </lineage>
</organism>
<dbReference type="AlphaFoldDB" id="A0AAW0KVX2"/>
<feature type="region of interest" description="Disordered" evidence="2">
    <location>
        <begin position="1"/>
        <end position="25"/>
    </location>
</feature>
<dbReference type="EMBL" id="PKMF04000199">
    <property type="protein sequence ID" value="KAK7843620.1"/>
    <property type="molecule type" value="Genomic_DNA"/>
</dbReference>
<dbReference type="Pfam" id="PF07647">
    <property type="entry name" value="SAM_2"/>
    <property type="match status" value="1"/>
</dbReference>
<feature type="region of interest" description="Disordered" evidence="2">
    <location>
        <begin position="120"/>
        <end position="143"/>
    </location>
</feature>
<dbReference type="InterPro" id="IPR001660">
    <property type="entry name" value="SAM"/>
</dbReference>
<keyword evidence="1" id="KW-0677">Repeat</keyword>
<evidence type="ECO:0000313" key="4">
    <source>
        <dbReference type="EMBL" id="KAK7843620.1"/>
    </source>
</evidence>
<dbReference type="PANTHER" id="PTHR10627:SF68">
    <property type="entry name" value="F26K24.15 PROTEIN-RELATED"/>
    <property type="match status" value="1"/>
</dbReference>
<dbReference type="SMART" id="SM00454">
    <property type="entry name" value="SAM"/>
    <property type="match status" value="1"/>
</dbReference>
<sequence>MVRSKQRQLTAIRKNKNNTPNGHIDSSNFNNDLDWLGEDSWVIVKRQRITILVPPLPAANNLTSQNQGPSQLQALPRKTVSNQIQSPIDICPRMPSVDELEKFTYKKATRFARKAPAQGMPTLANAPRHDLRRDPENPDQADTPMIYKRFGVSNTSGAIKRKRLLHCPISFLDGGKLLNQRLRASNLERNLQKAGGLSRWLASLGLGQFVRIFQRKSVNKFQLVNLTMKKLKDMGANAVGPRRKLIHAIDCVCQPYSFQMI</sequence>
<dbReference type="CDD" id="cd09487">
    <property type="entry name" value="SAM_superfamily"/>
    <property type="match status" value="1"/>
</dbReference>
<feature type="compositionally biased region" description="Basic and acidic residues" evidence="2">
    <location>
        <begin position="127"/>
        <end position="136"/>
    </location>
</feature>
<accession>A0AAW0KVX2</accession>
<dbReference type="PROSITE" id="PS50105">
    <property type="entry name" value="SAM_DOMAIN"/>
    <property type="match status" value="1"/>
</dbReference>
<evidence type="ECO:0000313" key="5">
    <source>
        <dbReference type="Proteomes" id="UP000237347"/>
    </source>
</evidence>
<gene>
    <name evidence="4" type="ORF">CFP56_012124</name>
</gene>
<dbReference type="PANTHER" id="PTHR10627">
    <property type="entry name" value="SCP160"/>
    <property type="match status" value="1"/>
</dbReference>
<dbReference type="Proteomes" id="UP000237347">
    <property type="component" value="Unassembled WGS sequence"/>
</dbReference>
<dbReference type="InterPro" id="IPR013761">
    <property type="entry name" value="SAM/pointed_sf"/>
</dbReference>
<evidence type="ECO:0000256" key="1">
    <source>
        <dbReference type="ARBA" id="ARBA00022737"/>
    </source>
</evidence>